<organism evidence="1 2">
    <name type="scientific">Blepharisma stoltei</name>
    <dbReference type="NCBI Taxonomy" id="1481888"/>
    <lineage>
        <taxon>Eukaryota</taxon>
        <taxon>Sar</taxon>
        <taxon>Alveolata</taxon>
        <taxon>Ciliophora</taxon>
        <taxon>Postciliodesmatophora</taxon>
        <taxon>Heterotrichea</taxon>
        <taxon>Heterotrichida</taxon>
        <taxon>Blepharismidae</taxon>
        <taxon>Blepharisma</taxon>
    </lineage>
</organism>
<sequence>MEWFNPPLSSEIDYSQEEGCIMSISSLRVHADPRTDYWRKTHYGFIRDNGHFLYCNATGNFEMSVSVEGKYASLYDQGGLMIRQSPEYWVKAGIEYVNNIANISAVVTRDYSDWSVINLNNFDARQTVHFKLVMKEKSFEIFYSLDGEKFSMYRVGFLSDSDNFQVGIMCAAPDSETGFDIEFKNFKLKPI</sequence>
<dbReference type="InterPro" id="IPR009784">
    <property type="entry name" value="DUF1349"/>
</dbReference>
<evidence type="ECO:0000313" key="2">
    <source>
        <dbReference type="Proteomes" id="UP001162131"/>
    </source>
</evidence>
<dbReference type="Gene3D" id="2.60.120.200">
    <property type="match status" value="1"/>
</dbReference>
<proteinExistence type="predicted"/>
<dbReference type="EMBL" id="CAJZBQ010000018">
    <property type="protein sequence ID" value="CAG9317810.1"/>
    <property type="molecule type" value="Genomic_DNA"/>
</dbReference>
<name>A0AAU9IUU6_9CILI</name>
<keyword evidence="2" id="KW-1185">Reference proteome</keyword>
<dbReference type="InterPro" id="IPR013320">
    <property type="entry name" value="ConA-like_dom_sf"/>
</dbReference>
<accession>A0AAU9IUU6</accession>
<dbReference type="PANTHER" id="PTHR35332">
    <property type="entry name" value="REGULATION OF ENOLASE PROTEIN 1"/>
    <property type="match status" value="1"/>
</dbReference>
<comment type="caution">
    <text evidence="1">The sequence shown here is derived from an EMBL/GenBank/DDBJ whole genome shotgun (WGS) entry which is preliminary data.</text>
</comment>
<dbReference type="InterPro" id="IPR015987">
    <property type="entry name" value="UCP022704"/>
</dbReference>
<gene>
    <name evidence="1" type="ORF">BSTOLATCC_MIC19052</name>
</gene>
<dbReference type="AlphaFoldDB" id="A0AAU9IUU6"/>
<dbReference type="Pfam" id="PF07081">
    <property type="entry name" value="DUF1349"/>
    <property type="match status" value="1"/>
</dbReference>
<dbReference type="Proteomes" id="UP001162131">
    <property type="component" value="Unassembled WGS sequence"/>
</dbReference>
<dbReference type="PIRSF" id="PIRSF022704">
    <property type="entry name" value="UCP022704"/>
    <property type="match status" value="1"/>
</dbReference>
<evidence type="ECO:0008006" key="3">
    <source>
        <dbReference type="Google" id="ProtNLM"/>
    </source>
</evidence>
<reference evidence="1" key="1">
    <citation type="submission" date="2021-09" db="EMBL/GenBank/DDBJ databases">
        <authorList>
            <consortium name="AG Swart"/>
            <person name="Singh M."/>
            <person name="Singh A."/>
            <person name="Seah K."/>
            <person name="Emmerich C."/>
        </authorList>
    </citation>
    <scope>NUCLEOTIDE SEQUENCE</scope>
    <source>
        <strain evidence="1">ATCC30299</strain>
    </source>
</reference>
<protein>
    <recommendedName>
        <fullName evidence="3">DUF1349 domain-containing protein</fullName>
    </recommendedName>
</protein>
<dbReference type="PANTHER" id="PTHR35332:SF2">
    <property type="entry name" value="REGULATION OF ENOLASE PROTEIN 1"/>
    <property type="match status" value="1"/>
</dbReference>
<dbReference type="SUPFAM" id="SSF49899">
    <property type="entry name" value="Concanavalin A-like lectins/glucanases"/>
    <property type="match status" value="1"/>
</dbReference>
<evidence type="ECO:0000313" key="1">
    <source>
        <dbReference type="EMBL" id="CAG9317810.1"/>
    </source>
</evidence>